<evidence type="ECO:0000256" key="1">
    <source>
        <dbReference type="SAM" id="SignalP"/>
    </source>
</evidence>
<dbReference type="Proteomes" id="UP000006062">
    <property type="component" value="Chromosome"/>
</dbReference>
<keyword evidence="1" id="KW-0732">Signal</keyword>
<protein>
    <recommendedName>
        <fullName evidence="4">Aspartyl protease</fullName>
    </recommendedName>
</protein>
<gene>
    <name evidence="2" type="ordered locus">Thivi_1968</name>
</gene>
<dbReference type="AlphaFoldDB" id="I3YAA8"/>
<proteinExistence type="predicted"/>
<feature type="chain" id="PRO_5003682424" description="Aspartyl protease" evidence="1">
    <location>
        <begin position="23"/>
        <end position="175"/>
    </location>
</feature>
<organism evidence="2 3">
    <name type="scientific">Thiocystis violascens (strain ATCC 17096 / DSM 198 / 6111)</name>
    <name type="common">Chromatium violascens</name>
    <dbReference type="NCBI Taxonomy" id="765911"/>
    <lineage>
        <taxon>Bacteria</taxon>
        <taxon>Pseudomonadati</taxon>
        <taxon>Pseudomonadota</taxon>
        <taxon>Gammaproteobacteria</taxon>
        <taxon>Chromatiales</taxon>
        <taxon>Chromatiaceae</taxon>
        <taxon>Thiocystis</taxon>
    </lineage>
</organism>
<feature type="signal peptide" evidence="1">
    <location>
        <begin position="1"/>
        <end position="22"/>
    </location>
</feature>
<evidence type="ECO:0000313" key="3">
    <source>
        <dbReference type="Proteomes" id="UP000006062"/>
    </source>
</evidence>
<name>I3YAA8_THIV6</name>
<keyword evidence="3" id="KW-1185">Reference proteome</keyword>
<dbReference type="HOGENOM" id="CLU_132618_0_0_6"/>
<dbReference type="STRING" id="765911.Thivi_1968"/>
<dbReference type="Gene3D" id="2.40.70.10">
    <property type="entry name" value="Acid Proteases"/>
    <property type="match status" value="1"/>
</dbReference>
<evidence type="ECO:0000313" key="2">
    <source>
        <dbReference type="EMBL" id="AFL73926.1"/>
    </source>
</evidence>
<dbReference type="InterPro" id="IPR021109">
    <property type="entry name" value="Peptidase_aspartic_dom_sf"/>
</dbReference>
<evidence type="ECO:0008006" key="4">
    <source>
        <dbReference type="Google" id="ProtNLM"/>
    </source>
</evidence>
<dbReference type="Pfam" id="PF13975">
    <property type="entry name" value="gag-asp_proteas"/>
    <property type="match status" value="1"/>
</dbReference>
<dbReference type="SUPFAM" id="SSF50630">
    <property type="entry name" value="Acid proteases"/>
    <property type="match status" value="1"/>
</dbReference>
<dbReference type="OrthoDB" id="9179511at2"/>
<sequence length="175" mass="18420">MRSRLFFVPLAVLLLALNPALAAEFGTHIAMREKAAATFYVSTHIQGFGDTELMVDTGSGYVTINEGTLRTLKRQGGVRYVKRLQGILANGSEMEVSVYAIGALNIGGNCWIHDVEAAVFPAGTRQILGLSALRKAAPFIFSVDPPSLVLSHCAATAAAVASPSPSAIAFNVATD</sequence>
<accession>I3YAA8</accession>
<dbReference type="EMBL" id="CP003154">
    <property type="protein sequence ID" value="AFL73926.1"/>
    <property type="molecule type" value="Genomic_DNA"/>
</dbReference>
<dbReference type="KEGG" id="tvi:Thivi_1968"/>
<dbReference type="eggNOG" id="COG3577">
    <property type="taxonomic scope" value="Bacteria"/>
</dbReference>
<reference evidence="2 3" key="1">
    <citation type="submission" date="2012-06" db="EMBL/GenBank/DDBJ databases">
        <title>Complete sequence of Thiocystis violascens DSM 198.</title>
        <authorList>
            <consortium name="US DOE Joint Genome Institute"/>
            <person name="Lucas S."/>
            <person name="Han J."/>
            <person name="Lapidus A."/>
            <person name="Cheng J.-F."/>
            <person name="Goodwin L."/>
            <person name="Pitluck S."/>
            <person name="Peters L."/>
            <person name="Ovchinnikova G."/>
            <person name="Teshima H."/>
            <person name="Detter J.C."/>
            <person name="Han C."/>
            <person name="Tapia R."/>
            <person name="Land M."/>
            <person name="Hauser L."/>
            <person name="Kyrpides N."/>
            <person name="Ivanova N."/>
            <person name="Pagani I."/>
            <person name="Vogl K."/>
            <person name="Liu Z."/>
            <person name="Frigaard N.-U."/>
            <person name="Bryant D."/>
            <person name="Woyke T."/>
        </authorList>
    </citation>
    <scope>NUCLEOTIDE SEQUENCE [LARGE SCALE GENOMIC DNA]</scope>
    <source>
        <strain evidence="3">ATCC 17096 / DSM 198 / 6111</strain>
    </source>
</reference>